<dbReference type="AlphaFoldDB" id="A0A2V1HMU2"/>
<name>A0A2V1HMU2_9MICO</name>
<sequence>MGNPTPRGDGMAPIIDMFREVNRRLRDLEKPTGTSIAGLVDQVQRALANITATVSEAISANSYTKTEIDSKVSSPGNIAPGNVSASGDLSVVGALRAPTVPTTLLTSSYYATYATTVDGRLGHVASSRRFKQDIASATAPLDAVLALRLVTFRYIQAVEELGEDADIEWGLIAEEVHDLGLHWLVSYDADRIPVGVRFERLAVALLPVMQNHEARLARVEEALAGPSNENLLENDTPPTEGPESGE</sequence>
<evidence type="ECO:0000313" key="4">
    <source>
        <dbReference type="Proteomes" id="UP000244893"/>
    </source>
</evidence>
<evidence type="ECO:0000313" key="3">
    <source>
        <dbReference type="EMBL" id="PVZ93848.1"/>
    </source>
</evidence>
<evidence type="ECO:0000259" key="2">
    <source>
        <dbReference type="PROSITE" id="PS51688"/>
    </source>
</evidence>
<evidence type="ECO:0000256" key="1">
    <source>
        <dbReference type="SAM" id="MobiDB-lite"/>
    </source>
</evidence>
<dbReference type="OrthoDB" id="5125409at2"/>
<dbReference type="Gene3D" id="1.10.10.10">
    <property type="entry name" value="Winged helix-like DNA-binding domain superfamily/Winged helix DNA-binding domain"/>
    <property type="match status" value="1"/>
</dbReference>
<proteinExistence type="predicted"/>
<dbReference type="Proteomes" id="UP000244893">
    <property type="component" value="Unassembled WGS sequence"/>
</dbReference>
<reference evidence="3 4" key="1">
    <citation type="submission" date="2018-05" db="EMBL/GenBank/DDBJ databases">
        <title>Amnibacterium sp. M8JJ-5, whole genome shotgun sequence.</title>
        <authorList>
            <person name="Tuo L."/>
        </authorList>
    </citation>
    <scope>NUCLEOTIDE SEQUENCE [LARGE SCALE GENOMIC DNA]</scope>
    <source>
        <strain evidence="3 4">M8JJ-5</strain>
    </source>
</reference>
<keyword evidence="4" id="KW-1185">Reference proteome</keyword>
<feature type="compositionally biased region" description="Polar residues" evidence="1">
    <location>
        <begin position="227"/>
        <end position="237"/>
    </location>
</feature>
<dbReference type="RefSeq" id="WP_116756362.1">
    <property type="nucleotide sequence ID" value="NZ_JBHUEX010000001.1"/>
</dbReference>
<dbReference type="InterPro" id="IPR030392">
    <property type="entry name" value="S74_ICA"/>
</dbReference>
<feature type="domain" description="Peptidase S74" evidence="2">
    <location>
        <begin position="126"/>
        <end position="223"/>
    </location>
</feature>
<gene>
    <name evidence="3" type="ORF">DDQ50_08685</name>
</gene>
<organism evidence="3 4">
    <name type="scientific">Amnibacterium flavum</name>
    <dbReference type="NCBI Taxonomy" id="2173173"/>
    <lineage>
        <taxon>Bacteria</taxon>
        <taxon>Bacillati</taxon>
        <taxon>Actinomycetota</taxon>
        <taxon>Actinomycetes</taxon>
        <taxon>Micrococcales</taxon>
        <taxon>Microbacteriaceae</taxon>
        <taxon>Amnibacterium</taxon>
    </lineage>
</organism>
<dbReference type="PROSITE" id="PS51688">
    <property type="entry name" value="ICA"/>
    <property type="match status" value="1"/>
</dbReference>
<feature type="region of interest" description="Disordered" evidence="1">
    <location>
        <begin position="225"/>
        <end position="246"/>
    </location>
</feature>
<protein>
    <recommendedName>
        <fullName evidence="2">Peptidase S74 domain-containing protein</fullName>
    </recommendedName>
</protein>
<dbReference type="Pfam" id="PF13884">
    <property type="entry name" value="Peptidase_S74"/>
    <property type="match status" value="1"/>
</dbReference>
<comment type="caution">
    <text evidence="3">The sequence shown here is derived from an EMBL/GenBank/DDBJ whole genome shotgun (WGS) entry which is preliminary data.</text>
</comment>
<dbReference type="EMBL" id="QEOP01000002">
    <property type="protein sequence ID" value="PVZ93848.1"/>
    <property type="molecule type" value="Genomic_DNA"/>
</dbReference>
<dbReference type="InterPro" id="IPR036388">
    <property type="entry name" value="WH-like_DNA-bd_sf"/>
</dbReference>
<accession>A0A2V1HMU2</accession>